<gene>
    <name evidence="5" type="ORF">MNBD_GAMMA09-439</name>
</gene>
<evidence type="ECO:0000256" key="3">
    <source>
        <dbReference type="ARBA" id="ARBA00023237"/>
    </source>
</evidence>
<feature type="domain" description="OmpA-like" evidence="4">
    <location>
        <begin position="168"/>
        <end position="283"/>
    </location>
</feature>
<dbReference type="InterPro" id="IPR050330">
    <property type="entry name" value="Bact_OuterMem_StrucFunc"/>
</dbReference>
<reference evidence="5" key="1">
    <citation type="submission" date="2018-06" db="EMBL/GenBank/DDBJ databases">
        <authorList>
            <person name="Zhirakovskaya E."/>
        </authorList>
    </citation>
    <scope>NUCLEOTIDE SEQUENCE</scope>
</reference>
<proteinExistence type="predicted"/>
<sequence length="283" mass="32751">MLRLPAILFFLIFSFSLHGVQRFHSTVEESQWKVKSSPIYCELLHPISHYGDGRFVFSSGGELAFQLRVLMSAPRESVASLYSIAPFWRNIYQKELAQLTISKGEMPVYVGGSLALRMLYELQEGRDPTFHYKDWAGYEDDVYVAISSVNFHKQVDKFRKCVSEALPYGAERVKDVTVYFAVNKHHLTKKQRKRLKNIILFSSLDENMRIQLKGYADSRGRKRYNVKLSERRSRAVEKYLISQGVPAEQISYRSFGEGQPVASNRHSRGRTHNRRVEVIISMD</sequence>
<accession>A0A3B0XXR0</accession>
<dbReference type="CDD" id="cd07185">
    <property type="entry name" value="OmpA_C-like"/>
    <property type="match status" value="1"/>
</dbReference>
<dbReference type="AlphaFoldDB" id="A0A3B0XXR0"/>
<evidence type="ECO:0000313" key="5">
    <source>
        <dbReference type="EMBL" id="VAW60976.1"/>
    </source>
</evidence>
<dbReference type="SUPFAM" id="SSF103088">
    <property type="entry name" value="OmpA-like"/>
    <property type="match status" value="1"/>
</dbReference>
<dbReference type="Pfam" id="PF00691">
    <property type="entry name" value="OmpA"/>
    <property type="match status" value="1"/>
</dbReference>
<name>A0A3B0XXR0_9ZZZZ</name>
<evidence type="ECO:0000259" key="4">
    <source>
        <dbReference type="PROSITE" id="PS51123"/>
    </source>
</evidence>
<dbReference type="InterPro" id="IPR041544">
    <property type="entry name" value="MotY_N"/>
</dbReference>
<dbReference type="InterPro" id="IPR006665">
    <property type="entry name" value="OmpA-like"/>
</dbReference>
<keyword evidence="3" id="KW-0998">Cell outer membrane</keyword>
<dbReference type="PROSITE" id="PS51123">
    <property type="entry name" value="OMPA_2"/>
    <property type="match status" value="1"/>
</dbReference>
<evidence type="ECO:0000256" key="2">
    <source>
        <dbReference type="ARBA" id="ARBA00023136"/>
    </source>
</evidence>
<keyword evidence="2" id="KW-0472">Membrane</keyword>
<dbReference type="GO" id="GO:0009279">
    <property type="term" value="C:cell outer membrane"/>
    <property type="evidence" value="ECO:0007669"/>
    <property type="project" value="UniProtKB-SubCell"/>
</dbReference>
<protein>
    <recommendedName>
        <fullName evidence="4">OmpA-like domain-containing protein</fullName>
    </recommendedName>
</protein>
<dbReference type="Gene3D" id="2.60.40.2540">
    <property type="match status" value="1"/>
</dbReference>
<dbReference type="PANTHER" id="PTHR30329">
    <property type="entry name" value="STATOR ELEMENT OF FLAGELLAR MOTOR COMPLEX"/>
    <property type="match status" value="1"/>
</dbReference>
<dbReference type="PANTHER" id="PTHR30329:SF21">
    <property type="entry name" value="LIPOPROTEIN YIAD-RELATED"/>
    <property type="match status" value="1"/>
</dbReference>
<dbReference type="EMBL" id="UOFI01000007">
    <property type="protein sequence ID" value="VAW60976.1"/>
    <property type="molecule type" value="Genomic_DNA"/>
</dbReference>
<dbReference type="InterPro" id="IPR006664">
    <property type="entry name" value="OMP_bac"/>
</dbReference>
<dbReference type="PRINTS" id="PR01023">
    <property type="entry name" value="NAFLGMOTY"/>
</dbReference>
<dbReference type="Gene3D" id="3.30.1330.60">
    <property type="entry name" value="OmpA-like domain"/>
    <property type="match status" value="1"/>
</dbReference>
<dbReference type="InterPro" id="IPR036737">
    <property type="entry name" value="OmpA-like_sf"/>
</dbReference>
<evidence type="ECO:0000256" key="1">
    <source>
        <dbReference type="ARBA" id="ARBA00004442"/>
    </source>
</evidence>
<comment type="subcellular location">
    <subcellularLocation>
        <location evidence="1">Cell outer membrane</location>
    </subcellularLocation>
</comment>
<organism evidence="5">
    <name type="scientific">hydrothermal vent metagenome</name>
    <dbReference type="NCBI Taxonomy" id="652676"/>
    <lineage>
        <taxon>unclassified sequences</taxon>
        <taxon>metagenomes</taxon>
        <taxon>ecological metagenomes</taxon>
    </lineage>
</organism>
<dbReference type="Pfam" id="PF18393">
    <property type="entry name" value="MotY_N"/>
    <property type="match status" value="1"/>
</dbReference>
<dbReference type="PRINTS" id="PR01021">
    <property type="entry name" value="OMPADOMAIN"/>
</dbReference>